<proteinExistence type="predicted"/>
<evidence type="ECO:0000313" key="2">
    <source>
        <dbReference type="Proteomes" id="UP001281147"/>
    </source>
</evidence>
<protein>
    <submittedName>
        <fullName evidence="1">Uncharacterized protein</fullName>
    </submittedName>
</protein>
<accession>A0ACC3MX56</accession>
<gene>
    <name evidence="1" type="ORF">LTR37_013419</name>
</gene>
<comment type="caution">
    <text evidence="1">The sequence shown here is derived from an EMBL/GenBank/DDBJ whole genome shotgun (WGS) entry which is preliminary data.</text>
</comment>
<keyword evidence="2" id="KW-1185">Reference proteome</keyword>
<dbReference type="EMBL" id="JAUTXU010000131">
    <property type="protein sequence ID" value="KAK3705258.1"/>
    <property type="molecule type" value="Genomic_DNA"/>
</dbReference>
<sequence>MADPPTARSQSTRSRGMEDFRGRCALPKLPFRDYFLVEITRGVSCQPFVVIVQWVEELVEGLKRFKTDLIDDQGRYQDLCDLLGHRWEDWLGGVDGQVEICMRVAVGPLYTAVTAKDATRECLANIANSLVGTSFPPGTQSTGSMSKLTPESLAWKFRLVHSLMLSVLMDLQQEPTGYFQTLLGGAVVGKWTGTTQDGSDADFDGDSAQVSDAHGKSVSKFVDHRRKKKSLRSRAGSSIKSQVRKRTSQADRRKVKKVRFNTSTPAHQSSSGPVGPAANVLDDDSISVSSDDSAESNVNVAQPGCRFWGGRIVITSPTQQAGNTSFIDDEATATTPTVLDEEPSEGTASQGEEPNQAQDMASGVEERSTGTAMQELEGREDDAAVMLRRIDELEAEMAEVRSELAESQKKLETLRNSSRT</sequence>
<name>A0ACC3MX56_9PEZI</name>
<reference evidence="1" key="1">
    <citation type="submission" date="2023-07" db="EMBL/GenBank/DDBJ databases">
        <title>Black Yeasts Isolated from many extreme environments.</title>
        <authorList>
            <person name="Coleine C."/>
            <person name="Stajich J.E."/>
            <person name="Selbmann L."/>
        </authorList>
    </citation>
    <scope>NUCLEOTIDE SEQUENCE</scope>
    <source>
        <strain evidence="1">CCFEE 5714</strain>
    </source>
</reference>
<dbReference type="Proteomes" id="UP001281147">
    <property type="component" value="Unassembled WGS sequence"/>
</dbReference>
<evidence type="ECO:0000313" key="1">
    <source>
        <dbReference type="EMBL" id="KAK3705258.1"/>
    </source>
</evidence>
<organism evidence="1 2">
    <name type="scientific">Vermiconidia calcicola</name>
    <dbReference type="NCBI Taxonomy" id="1690605"/>
    <lineage>
        <taxon>Eukaryota</taxon>
        <taxon>Fungi</taxon>
        <taxon>Dikarya</taxon>
        <taxon>Ascomycota</taxon>
        <taxon>Pezizomycotina</taxon>
        <taxon>Dothideomycetes</taxon>
        <taxon>Dothideomycetidae</taxon>
        <taxon>Mycosphaerellales</taxon>
        <taxon>Extremaceae</taxon>
        <taxon>Vermiconidia</taxon>
    </lineage>
</organism>